<reference evidence="2" key="1">
    <citation type="journal article" date="2017" name="Plant J.">
        <title>The pomegranate (Punica granatum L.) genome and the genomics of punicalagin biosynthesis.</title>
        <authorList>
            <person name="Qin G."/>
            <person name="Xu C."/>
            <person name="Ming R."/>
            <person name="Tang H."/>
            <person name="Guyot R."/>
            <person name="Kramer E.M."/>
            <person name="Hu Y."/>
            <person name="Yi X."/>
            <person name="Qi Y."/>
            <person name="Xu X."/>
            <person name="Gao Z."/>
            <person name="Pan H."/>
            <person name="Jian J."/>
            <person name="Tian Y."/>
            <person name="Yue Z."/>
            <person name="Xu Y."/>
        </authorList>
    </citation>
    <scope>NUCLEOTIDE SEQUENCE [LARGE SCALE GENOMIC DNA]</scope>
    <source>
        <strain evidence="2">cv. Dabenzi</strain>
    </source>
</reference>
<dbReference type="AlphaFoldDB" id="A0A218XNG6"/>
<dbReference type="Proteomes" id="UP000197138">
    <property type="component" value="Unassembled WGS sequence"/>
</dbReference>
<accession>A0A218XNG6</accession>
<organism evidence="1 2">
    <name type="scientific">Punica granatum</name>
    <name type="common">Pomegranate</name>
    <dbReference type="NCBI Taxonomy" id="22663"/>
    <lineage>
        <taxon>Eukaryota</taxon>
        <taxon>Viridiplantae</taxon>
        <taxon>Streptophyta</taxon>
        <taxon>Embryophyta</taxon>
        <taxon>Tracheophyta</taxon>
        <taxon>Spermatophyta</taxon>
        <taxon>Magnoliopsida</taxon>
        <taxon>eudicotyledons</taxon>
        <taxon>Gunneridae</taxon>
        <taxon>Pentapetalae</taxon>
        <taxon>rosids</taxon>
        <taxon>malvids</taxon>
        <taxon>Myrtales</taxon>
        <taxon>Lythraceae</taxon>
        <taxon>Punica</taxon>
    </lineage>
</organism>
<protein>
    <submittedName>
        <fullName evidence="1">Uncharacterized protein</fullName>
    </submittedName>
</protein>
<gene>
    <name evidence="1" type="ORF">CDL15_Pgr010692</name>
</gene>
<evidence type="ECO:0000313" key="1">
    <source>
        <dbReference type="EMBL" id="OWM86350.1"/>
    </source>
</evidence>
<dbReference type="EMBL" id="MTKT01001085">
    <property type="protein sequence ID" value="OWM86350.1"/>
    <property type="molecule type" value="Genomic_DNA"/>
</dbReference>
<sequence>MHLSFQKLYVQRQTHKSQLIKTPSTKKCQADNNTKLSLLYTMGKGTHKSH</sequence>
<name>A0A218XNG6_PUNGR</name>
<evidence type="ECO:0000313" key="2">
    <source>
        <dbReference type="Proteomes" id="UP000197138"/>
    </source>
</evidence>
<comment type="caution">
    <text evidence="1">The sequence shown here is derived from an EMBL/GenBank/DDBJ whole genome shotgun (WGS) entry which is preliminary data.</text>
</comment>
<proteinExistence type="predicted"/>